<reference evidence="1 2" key="1">
    <citation type="submission" date="2014-09" db="EMBL/GenBank/DDBJ databases">
        <title>Sporocytophaga myxococcoides PG-01 genome sequencing.</title>
        <authorList>
            <person name="Liu L."/>
            <person name="Gao P.J."/>
            <person name="Chen G.J."/>
            <person name="Wang L.S."/>
        </authorList>
    </citation>
    <scope>NUCLEOTIDE SEQUENCE [LARGE SCALE GENOMIC DNA]</scope>
    <source>
        <strain evidence="1 2">PG-01</strain>
    </source>
</reference>
<gene>
    <name evidence="1" type="ORF">MYP_4116</name>
</gene>
<protein>
    <submittedName>
        <fullName evidence="1">Uncharacterized protein</fullName>
    </submittedName>
</protein>
<sequence length="50" mass="5788">MNFQRLPAYKAVFDILPALENKVIYTFIDHASLKNNMQCVKGECFLYSVC</sequence>
<name>A0A098LIS0_9BACT</name>
<comment type="caution">
    <text evidence="1">The sequence shown here is derived from an EMBL/GenBank/DDBJ whole genome shotgun (WGS) entry which is preliminary data.</text>
</comment>
<keyword evidence="2" id="KW-1185">Reference proteome</keyword>
<evidence type="ECO:0000313" key="1">
    <source>
        <dbReference type="EMBL" id="GAL86886.1"/>
    </source>
</evidence>
<evidence type="ECO:0000313" key="2">
    <source>
        <dbReference type="Proteomes" id="UP000030185"/>
    </source>
</evidence>
<dbReference type="Proteomes" id="UP000030185">
    <property type="component" value="Unassembled WGS sequence"/>
</dbReference>
<organism evidence="1 2">
    <name type="scientific">Sporocytophaga myxococcoides</name>
    <dbReference type="NCBI Taxonomy" id="153721"/>
    <lineage>
        <taxon>Bacteria</taxon>
        <taxon>Pseudomonadati</taxon>
        <taxon>Bacteroidota</taxon>
        <taxon>Cytophagia</taxon>
        <taxon>Cytophagales</taxon>
        <taxon>Cytophagaceae</taxon>
        <taxon>Sporocytophaga</taxon>
    </lineage>
</organism>
<dbReference type="AlphaFoldDB" id="A0A098LIS0"/>
<accession>A0A098LIS0</accession>
<proteinExistence type="predicted"/>
<dbReference type="EMBL" id="BBLT01000010">
    <property type="protein sequence ID" value="GAL86886.1"/>
    <property type="molecule type" value="Genomic_DNA"/>
</dbReference>
<dbReference type="STRING" id="153721.MYP_4116"/>